<dbReference type="Proteomes" id="UP000283269">
    <property type="component" value="Unassembled WGS sequence"/>
</dbReference>
<reference evidence="2 3" key="1">
    <citation type="journal article" date="2018" name="Evol. Lett.">
        <title>Horizontal gene cluster transfer increased hallucinogenic mushroom diversity.</title>
        <authorList>
            <person name="Reynolds H.T."/>
            <person name="Vijayakumar V."/>
            <person name="Gluck-Thaler E."/>
            <person name="Korotkin H.B."/>
            <person name="Matheny P.B."/>
            <person name="Slot J.C."/>
        </authorList>
    </citation>
    <scope>NUCLEOTIDE SEQUENCE [LARGE SCALE GENOMIC DNA]</scope>
    <source>
        <strain evidence="2 3">2631</strain>
    </source>
</reference>
<comment type="caution">
    <text evidence="2">The sequence shown here is derived from an EMBL/GenBank/DDBJ whole genome shotgun (WGS) entry which is preliminary data.</text>
</comment>
<dbReference type="OrthoDB" id="3256283at2759"/>
<organism evidence="2 3">
    <name type="scientific">Psilocybe cyanescens</name>
    <dbReference type="NCBI Taxonomy" id="93625"/>
    <lineage>
        <taxon>Eukaryota</taxon>
        <taxon>Fungi</taxon>
        <taxon>Dikarya</taxon>
        <taxon>Basidiomycota</taxon>
        <taxon>Agaricomycotina</taxon>
        <taxon>Agaricomycetes</taxon>
        <taxon>Agaricomycetidae</taxon>
        <taxon>Agaricales</taxon>
        <taxon>Agaricineae</taxon>
        <taxon>Strophariaceae</taxon>
        <taxon>Psilocybe</taxon>
    </lineage>
</organism>
<dbReference type="AlphaFoldDB" id="A0A409X4K0"/>
<gene>
    <name evidence="2" type="ORF">CVT25_002130</name>
</gene>
<proteinExistence type="predicted"/>
<dbReference type="InParanoid" id="A0A409X4K0"/>
<feature type="region of interest" description="Disordered" evidence="1">
    <location>
        <begin position="1"/>
        <end position="47"/>
    </location>
</feature>
<sequence length="293" mass="31201">MSAPNVIPDAVSAKAAKGQKRTHSPEKNSDVAPKGDKRAKHVDSSTTTSTGASMWLLFTTTLAKRSLGFKLTPSKGAAAEGVTTPAAGKVVTAPAIDDSTIQKPNLTGTFDLYGMALPFLNSVYLPKGSSAVDPDALYKTILTYQAQSDRTAKLTIPADFASGANEGNFESGVFRDPMEEMPFEITATDIKEVAKLTFKSKYARPDAKQDVWNGAGIKASLEIEGGGGCGIASSSGSISLHPMWKKVDKDGNALELFEGTLMFKVKYGFMYSRKGHGSGQSETIDFWAVRAKK</sequence>
<protein>
    <submittedName>
        <fullName evidence="2">Uncharacterized protein</fullName>
    </submittedName>
</protein>
<keyword evidence="3" id="KW-1185">Reference proteome</keyword>
<dbReference type="EMBL" id="NHYD01002657">
    <property type="protein sequence ID" value="PPQ85679.1"/>
    <property type="molecule type" value="Genomic_DNA"/>
</dbReference>
<accession>A0A409X4K0</accession>
<evidence type="ECO:0000313" key="2">
    <source>
        <dbReference type="EMBL" id="PPQ85679.1"/>
    </source>
</evidence>
<evidence type="ECO:0000313" key="3">
    <source>
        <dbReference type="Proteomes" id="UP000283269"/>
    </source>
</evidence>
<feature type="compositionally biased region" description="Basic and acidic residues" evidence="1">
    <location>
        <begin position="23"/>
        <end position="36"/>
    </location>
</feature>
<evidence type="ECO:0000256" key="1">
    <source>
        <dbReference type="SAM" id="MobiDB-lite"/>
    </source>
</evidence>
<name>A0A409X4K0_PSICY</name>